<feature type="compositionally biased region" description="Basic residues" evidence="1">
    <location>
        <begin position="41"/>
        <end position="61"/>
    </location>
</feature>
<dbReference type="Proteomes" id="UP000253782">
    <property type="component" value="Unassembled WGS sequence"/>
</dbReference>
<evidence type="ECO:0000313" key="2">
    <source>
        <dbReference type="EMBL" id="RDD81667.1"/>
    </source>
</evidence>
<accession>A0A369UME4</accession>
<dbReference type="EMBL" id="QQAH01000009">
    <property type="protein sequence ID" value="RDD81667.1"/>
    <property type="molecule type" value="Genomic_DNA"/>
</dbReference>
<proteinExistence type="predicted"/>
<feature type="region of interest" description="Disordered" evidence="1">
    <location>
        <begin position="1"/>
        <end position="66"/>
    </location>
</feature>
<evidence type="ECO:0000256" key="1">
    <source>
        <dbReference type="SAM" id="MobiDB-lite"/>
    </source>
</evidence>
<reference evidence="2 3" key="1">
    <citation type="submission" date="2018-07" db="EMBL/GenBank/DDBJ databases">
        <title>Dyella tabacisoli L4-6T, whole genome shotgun sequence.</title>
        <authorList>
            <person name="Zhou X.-K."/>
            <person name="Li W.-J."/>
            <person name="Duan Y.-Q."/>
        </authorList>
    </citation>
    <scope>NUCLEOTIDE SEQUENCE [LARGE SCALE GENOMIC DNA]</scope>
    <source>
        <strain evidence="2 3">L4-6</strain>
    </source>
</reference>
<feature type="compositionally biased region" description="Gly residues" evidence="1">
    <location>
        <begin position="16"/>
        <end position="35"/>
    </location>
</feature>
<evidence type="ECO:0000313" key="3">
    <source>
        <dbReference type="Proteomes" id="UP000253782"/>
    </source>
</evidence>
<organism evidence="2 3">
    <name type="scientific">Dyella tabacisoli</name>
    <dbReference type="NCBI Taxonomy" id="2282381"/>
    <lineage>
        <taxon>Bacteria</taxon>
        <taxon>Pseudomonadati</taxon>
        <taxon>Pseudomonadota</taxon>
        <taxon>Gammaproteobacteria</taxon>
        <taxon>Lysobacterales</taxon>
        <taxon>Rhodanobacteraceae</taxon>
        <taxon>Dyella</taxon>
    </lineage>
</organism>
<protein>
    <submittedName>
        <fullName evidence="2">Uncharacterized protein</fullName>
    </submittedName>
</protein>
<gene>
    <name evidence="2" type="ORF">DVJ77_10885</name>
</gene>
<dbReference type="AlphaFoldDB" id="A0A369UME4"/>
<name>A0A369UME4_9GAMM</name>
<sequence length="79" mass="8462">MALVIGDPFKSSVNGAGNGERGTGNGERGTGNGERGTGKSLKSRSKKARAKTSKNQKRTRICHIPPNFMFPFPRSLFPA</sequence>
<comment type="caution">
    <text evidence="2">The sequence shown here is derived from an EMBL/GenBank/DDBJ whole genome shotgun (WGS) entry which is preliminary data.</text>
</comment>
<keyword evidence="3" id="KW-1185">Reference proteome</keyword>